<feature type="transmembrane region" description="Helical" evidence="13">
    <location>
        <begin position="406"/>
        <end position="427"/>
    </location>
</feature>
<evidence type="ECO:0000256" key="5">
    <source>
        <dbReference type="ARBA" id="ARBA00022448"/>
    </source>
</evidence>
<dbReference type="RefSeq" id="WP_022066714.1">
    <property type="nucleotide sequence ID" value="NZ_BAABXN010000001.1"/>
</dbReference>
<dbReference type="Pfam" id="PF01554">
    <property type="entry name" value="MatE"/>
    <property type="match status" value="2"/>
</dbReference>
<dbReference type="InterPro" id="IPR048279">
    <property type="entry name" value="MdtK-like"/>
</dbReference>
<comment type="subcellular location">
    <subcellularLocation>
        <location evidence="2">Cell membrane</location>
        <topology evidence="2">Multi-pass membrane protein</topology>
    </subcellularLocation>
</comment>
<comment type="caution">
    <text evidence="14">The sequence shown here is derived from an EMBL/GenBank/DDBJ whole genome shotgun (WGS) entry which is preliminary data.</text>
</comment>
<dbReference type="PANTHER" id="PTHR43298">
    <property type="entry name" value="MULTIDRUG RESISTANCE PROTEIN NORM-RELATED"/>
    <property type="match status" value="1"/>
</dbReference>
<feature type="transmembrane region" description="Helical" evidence="13">
    <location>
        <begin position="150"/>
        <end position="167"/>
    </location>
</feature>
<dbReference type="InterPro" id="IPR050222">
    <property type="entry name" value="MATE_MdtK"/>
</dbReference>
<keyword evidence="11 13" id="KW-0472">Membrane</keyword>
<dbReference type="PIRSF" id="PIRSF006603">
    <property type="entry name" value="DinF"/>
    <property type="match status" value="1"/>
</dbReference>
<dbReference type="EMBL" id="JBEPMJ010000025">
    <property type="protein sequence ID" value="MET3751670.1"/>
    <property type="molecule type" value="Genomic_DNA"/>
</dbReference>
<feature type="transmembrane region" description="Helical" evidence="13">
    <location>
        <begin position="339"/>
        <end position="358"/>
    </location>
</feature>
<feature type="transmembrane region" description="Helical" evidence="13">
    <location>
        <begin position="179"/>
        <end position="200"/>
    </location>
</feature>
<keyword evidence="8 13" id="KW-0812">Transmembrane</keyword>
<organism evidence="14 15">
    <name type="scientific">Blautia caecimuris</name>
    <dbReference type="NCBI Taxonomy" id="1796615"/>
    <lineage>
        <taxon>Bacteria</taxon>
        <taxon>Bacillati</taxon>
        <taxon>Bacillota</taxon>
        <taxon>Clostridia</taxon>
        <taxon>Lachnospirales</taxon>
        <taxon>Lachnospiraceae</taxon>
        <taxon>Blautia</taxon>
    </lineage>
</organism>
<keyword evidence="9 13" id="KW-1133">Transmembrane helix</keyword>
<dbReference type="NCBIfam" id="TIGR00797">
    <property type="entry name" value="matE"/>
    <property type="match status" value="1"/>
</dbReference>
<evidence type="ECO:0000256" key="8">
    <source>
        <dbReference type="ARBA" id="ARBA00022692"/>
    </source>
</evidence>
<evidence type="ECO:0000256" key="3">
    <source>
        <dbReference type="ARBA" id="ARBA00010199"/>
    </source>
</evidence>
<keyword evidence="10" id="KW-0406">Ion transport</keyword>
<evidence type="ECO:0000256" key="4">
    <source>
        <dbReference type="ARBA" id="ARBA00020268"/>
    </source>
</evidence>
<evidence type="ECO:0000256" key="11">
    <source>
        <dbReference type="ARBA" id="ARBA00023136"/>
    </source>
</evidence>
<reference evidence="14 15" key="1">
    <citation type="submission" date="2024-06" db="EMBL/GenBank/DDBJ databases">
        <title>Genomic Encyclopedia of Type Strains, Phase IV (KMG-IV): sequencing the most valuable type-strain genomes for metagenomic binning, comparative biology and taxonomic classification.</title>
        <authorList>
            <person name="Goeker M."/>
        </authorList>
    </citation>
    <scope>NUCLEOTIDE SEQUENCE [LARGE SCALE GENOMIC DNA]</scope>
    <source>
        <strain evidence="14 15">DSM 29492</strain>
    </source>
</reference>
<dbReference type="PANTHER" id="PTHR43298:SF2">
    <property type="entry name" value="FMN_FAD EXPORTER YEEO-RELATED"/>
    <property type="match status" value="1"/>
</dbReference>
<sequence length="469" mass="51808">MEMTQKKTGFWRKFIGDKAFYKMVLAIAIPIMIQNGITNFVSLLDNIMIGRIGTEQMSGAAIVNQLIFVYNLCMFGGLAGAGIFTAQYFGQKDHEGVRQTFRYKFWLAVILTVVTALVFLVSGDALIRIYLHGEGSAEEITSTLMYGKQYLYIMLLGLPPFMLGQVYSSTLRECGETVLPMKAGVTAVCVNLVFNYLLIYGKFGFPELGVQGAAIATVLSRYVEVLIILIWTSRNTEKLPFIKGLYRTLMVPRNLVWKIFVKGTPLLLNEALWACGVAVLAQCYSIRGLNVVAAQNISNTISNVFNIVFIALGDSVAIVVGQLLGAGDMKKARDTDNKMIAFSIFCCMGVALILLIMAPVFPELYNTNPQAKELACRFIIISAIFMPNSAFLHAAYFTLRSGGKTVVTFLFDSVFMWCVSVSLAFVLSRYTNLSVVAIFALVQSADIIKSLIGFILVKKGVWLQNFVAE</sequence>
<comment type="function">
    <text evidence="1">Multidrug efflux pump.</text>
</comment>
<evidence type="ECO:0000256" key="12">
    <source>
        <dbReference type="ARBA" id="ARBA00031636"/>
    </source>
</evidence>
<evidence type="ECO:0000256" key="6">
    <source>
        <dbReference type="ARBA" id="ARBA00022449"/>
    </source>
</evidence>
<evidence type="ECO:0000256" key="2">
    <source>
        <dbReference type="ARBA" id="ARBA00004651"/>
    </source>
</evidence>
<evidence type="ECO:0000256" key="1">
    <source>
        <dbReference type="ARBA" id="ARBA00003408"/>
    </source>
</evidence>
<keyword evidence="15" id="KW-1185">Reference proteome</keyword>
<gene>
    <name evidence="14" type="ORF">ABID24_002929</name>
</gene>
<keyword evidence="6" id="KW-0050">Antiport</keyword>
<proteinExistence type="inferred from homology"/>
<evidence type="ECO:0000256" key="9">
    <source>
        <dbReference type="ARBA" id="ARBA00022989"/>
    </source>
</evidence>
<feature type="transmembrane region" description="Helical" evidence="13">
    <location>
        <begin position="378"/>
        <end position="399"/>
    </location>
</feature>
<name>A0ABV2M5C5_9FIRM</name>
<feature type="transmembrane region" description="Helical" evidence="13">
    <location>
        <begin position="20"/>
        <end position="42"/>
    </location>
</feature>
<dbReference type="Proteomes" id="UP001549106">
    <property type="component" value="Unassembled WGS sequence"/>
</dbReference>
<feature type="transmembrane region" description="Helical" evidence="13">
    <location>
        <begin position="307"/>
        <end position="327"/>
    </location>
</feature>
<keyword evidence="7" id="KW-1003">Cell membrane</keyword>
<comment type="similarity">
    <text evidence="3">Belongs to the multi antimicrobial extrusion (MATE) (TC 2.A.66.1) family.</text>
</comment>
<keyword evidence="5" id="KW-0813">Transport</keyword>
<dbReference type="InterPro" id="IPR002528">
    <property type="entry name" value="MATE_fam"/>
</dbReference>
<evidence type="ECO:0000256" key="13">
    <source>
        <dbReference type="SAM" id="Phobius"/>
    </source>
</evidence>
<evidence type="ECO:0000313" key="14">
    <source>
        <dbReference type="EMBL" id="MET3751670.1"/>
    </source>
</evidence>
<feature type="transmembrane region" description="Helical" evidence="13">
    <location>
        <begin position="433"/>
        <end position="457"/>
    </location>
</feature>
<accession>A0ABV2M5C5</accession>
<evidence type="ECO:0000313" key="15">
    <source>
        <dbReference type="Proteomes" id="UP001549106"/>
    </source>
</evidence>
<protein>
    <recommendedName>
        <fullName evidence="4">Probable multidrug resistance protein NorM</fullName>
    </recommendedName>
    <alternativeName>
        <fullName evidence="12">Multidrug-efflux transporter</fullName>
    </alternativeName>
</protein>
<evidence type="ECO:0000256" key="7">
    <source>
        <dbReference type="ARBA" id="ARBA00022475"/>
    </source>
</evidence>
<feature type="transmembrane region" description="Helical" evidence="13">
    <location>
        <begin position="212"/>
        <end position="231"/>
    </location>
</feature>
<feature type="transmembrane region" description="Helical" evidence="13">
    <location>
        <begin position="105"/>
        <end position="130"/>
    </location>
</feature>
<feature type="transmembrane region" description="Helical" evidence="13">
    <location>
        <begin position="62"/>
        <end position="84"/>
    </location>
</feature>
<evidence type="ECO:0000256" key="10">
    <source>
        <dbReference type="ARBA" id="ARBA00023065"/>
    </source>
</evidence>